<evidence type="ECO:0000259" key="7">
    <source>
        <dbReference type="PROSITE" id="PS50888"/>
    </source>
</evidence>
<evidence type="ECO:0000256" key="5">
    <source>
        <dbReference type="ARBA" id="ARBA00023242"/>
    </source>
</evidence>
<dbReference type="SUPFAM" id="SSF47459">
    <property type="entry name" value="HLH, helix-loop-helix DNA-binding domain"/>
    <property type="match status" value="1"/>
</dbReference>
<keyword evidence="9" id="KW-1185">Reference proteome</keyword>
<accession>A0ABR4M225</accession>
<dbReference type="GeneID" id="98141777"/>
<evidence type="ECO:0000313" key="8">
    <source>
        <dbReference type="EMBL" id="KAL2870449.1"/>
    </source>
</evidence>
<feature type="domain" description="BHLH" evidence="7">
    <location>
        <begin position="177"/>
        <end position="228"/>
    </location>
</feature>
<keyword evidence="3" id="KW-0238">DNA-binding</keyword>
<proteinExistence type="predicted"/>
<dbReference type="InterPro" id="IPR011598">
    <property type="entry name" value="bHLH_dom"/>
</dbReference>
<dbReference type="CDD" id="cd11404">
    <property type="entry name" value="bHLHzip_Mlx_like"/>
    <property type="match status" value="1"/>
</dbReference>
<dbReference type="RefSeq" id="XP_070889428.1">
    <property type="nucleotide sequence ID" value="XM_071026705.1"/>
</dbReference>
<dbReference type="Proteomes" id="UP001610432">
    <property type="component" value="Unassembled WGS sequence"/>
</dbReference>
<feature type="region of interest" description="Disordered" evidence="6">
    <location>
        <begin position="1"/>
        <end position="125"/>
    </location>
</feature>
<keyword evidence="2" id="KW-0805">Transcription regulation</keyword>
<organism evidence="8 9">
    <name type="scientific">Aspergillus lucknowensis</name>
    <dbReference type="NCBI Taxonomy" id="176173"/>
    <lineage>
        <taxon>Eukaryota</taxon>
        <taxon>Fungi</taxon>
        <taxon>Dikarya</taxon>
        <taxon>Ascomycota</taxon>
        <taxon>Pezizomycotina</taxon>
        <taxon>Eurotiomycetes</taxon>
        <taxon>Eurotiomycetidae</taxon>
        <taxon>Eurotiales</taxon>
        <taxon>Aspergillaceae</taxon>
        <taxon>Aspergillus</taxon>
        <taxon>Aspergillus subgen. Nidulantes</taxon>
    </lineage>
</organism>
<dbReference type="InterPro" id="IPR052207">
    <property type="entry name" value="Max-like/E-box_TFs"/>
</dbReference>
<dbReference type="PANTHER" id="PTHR15741">
    <property type="entry name" value="BASIC HELIX-LOOP-HELIX ZIP TRANSCRIPTION FACTOR"/>
    <property type="match status" value="1"/>
</dbReference>
<feature type="region of interest" description="Disordered" evidence="6">
    <location>
        <begin position="145"/>
        <end position="179"/>
    </location>
</feature>
<evidence type="ECO:0000256" key="6">
    <source>
        <dbReference type="SAM" id="MobiDB-lite"/>
    </source>
</evidence>
<feature type="compositionally biased region" description="Polar residues" evidence="6">
    <location>
        <begin position="20"/>
        <end position="34"/>
    </location>
</feature>
<name>A0ABR4M225_9EURO</name>
<dbReference type="InterPro" id="IPR036638">
    <property type="entry name" value="HLH_DNA-bd_sf"/>
</dbReference>
<dbReference type="Gene3D" id="4.10.280.10">
    <property type="entry name" value="Helix-loop-helix DNA-binding domain"/>
    <property type="match status" value="1"/>
</dbReference>
<dbReference type="PANTHER" id="PTHR15741:SF27">
    <property type="entry name" value="TRANSCRIPTION FACTOR AP-4"/>
    <property type="match status" value="1"/>
</dbReference>
<sequence length="252" mass="28264">MEGPHHENQPFPDPGYFHLSYQNRCESVSSSDTRILQPEPKRPRHARYSPSNYGDYTYLRTPEPAVPSHQILPSQRDTRTPGTTSPPSPGNGPESPSQALFWGSDPSFGPDGYSPHPDTPTHDLMGDNLSELYLSWVNLTVEEPSTAGQHGRGTLVELEGGKRKNRKDGDGPQPSSRRRLQHILSERNRRTQQSKLYDEICSLVPGVSLKRCRKSEVLARAAGWLEALMEGNKSLMEQLEYLRGFESGKERS</sequence>
<comment type="subcellular location">
    <subcellularLocation>
        <location evidence="1">Nucleus</location>
    </subcellularLocation>
</comment>
<comment type="caution">
    <text evidence="8">The sequence shown here is derived from an EMBL/GenBank/DDBJ whole genome shotgun (WGS) entry which is preliminary data.</text>
</comment>
<evidence type="ECO:0000256" key="4">
    <source>
        <dbReference type="ARBA" id="ARBA00023163"/>
    </source>
</evidence>
<feature type="compositionally biased region" description="Basic and acidic residues" evidence="6">
    <location>
        <begin position="159"/>
        <end position="170"/>
    </location>
</feature>
<evidence type="ECO:0000256" key="3">
    <source>
        <dbReference type="ARBA" id="ARBA00023125"/>
    </source>
</evidence>
<evidence type="ECO:0000256" key="1">
    <source>
        <dbReference type="ARBA" id="ARBA00004123"/>
    </source>
</evidence>
<protein>
    <recommendedName>
        <fullName evidence="7">BHLH domain-containing protein</fullName>
    </recommendedName>
</protein>
<keyword evidence="4" id="KW-0804">Transcription</keyword>
<dbReference type="PROSITE" id="PS50888">
    <property type="entry name" value="BHLH"/>
    <property type="match status" value="1"/>
</dbReference>
<gene>
    <name evidence="8" type="ORF">BJX67DRAFT_283752</name>
</gene>
<evidence type="ECO:0000313" key="9">
    <source>
        <dbReference type="Proteomes" id="UP001610432"/>
    </source>
</evidence>
<keyword evidence="5" id="KW-0539">Nucleus</keyword>
<evidence type="ECO:0000256" key="2">
    <source>
        <dbReference type="ARBA" id="ARBA00023015"/>
    </source>
</evidence>
<dbReference type="EMBL" id="JBFXLQ010000006">
    <property type="protein sequence ID" value="KAL2870449.1"/>
    <property type="molecule type" value="Genomic_DNA"/>
</dbReference>
<reference evidence="8 9" key="1">
    <citation type="submission" date="2024-07" db="EMBL/GenBank/DDBJ databases">
        <title>Section-level genome sequencing and comparative genomics of Aspergillus sections Usti and Cavernicolus.</title>
        <authorList>
            <consortium name="Lawrence Berkeley National Laboratory"/>
            <person name="Nybo J.L."/>
            <person name="Vesth T.C."/>
            <person name="Theobald S."/>
            <person name="Frisvad J.C."/>
            <person name="Larsen T.O."/>
            <person name="Kjaerboelling I."/>
            <person name="Rothschild-Mancinelli K."/>
            <person name="Lyhne E.K."/>
            <person name="Kogle M.E."/>
            <person name="Barry K."/>
            <person name="Clum A."/>
            <person name="Na H."/>
            <person name="Ledsgaard L."/>
            <person name="Lin J."/>
            <person name="Lipzen A."/>
            <person name="Kuo A."/>
            <person name="Riley R."/>
            <person name="Mondo S."/>
            <person name="Labutti K."/>
            <person name="Haridas S."/>
            <person name="Pangalinan J."/>
            <person name="Salamov A.A."/>
            <person name="Simmons B.A."/>
            <person name="Magnuson J.K."/>
            <person name="Chen J."/>
            <person name="Drula E."/>
            <person name="Henrissat B."/>
            <person name="Wiebenga A."/>
            <person name="Lubbers R.J."/>
            <person name="Gomes A.C."/>
            <person name="Macurrencykelacurrency M.R."/>
            <person name="Stajich J."/>
            <person name="Grigoriev I.V."/>
            <person name="Mortensen U.H."/>
            <person name="De Vries R.P."/>
            <person name="Baker S.E."/>
            <person name="Andersen M.R."/>
        </authorList>
    </citation>
    <scope>NUCLEOTIDE SEQUENCE [LARGE SCALE GENOMIC DNA]</scope>
    <source>
        <strain evidence="8 9">CBS 449.75</strain>
    </source>
</reference>